<gene>
    <name evidence="4" type="ORF">OFY17_03340</name>
</gene>
<name>A0ABT2YPV2_9GAMM</name>
<sequence>MTKTLEKVRTTNQLPDSTTVVIIGGGIVGVTAALTLAERNIPVVLLEKGHIAGEQSSRNLGWIRKTSRHFEDVPLALAADKLWAEIPERIGKDVGYKQSGIMFLAKTEAQVATHEAWLKSVESISLDSKMLSTKEIDESVPGGKGNWAGGIYTPSDGNAEPSIAASAIAQAAIEKGATIIQHCAVRSLSTTGGKISGVVTEKGEIRCEQVLLAGGAWSRRFLGNHGISLPTLPLVCSVARTKPMEGPTDIAVGGPDFSFRKHQDGGFIITQRGALDAPLTLDHLLIGWRYLSQLRTQGGVLRQSFGKEFFKDLAVARRWKPTQVSPFEKNRVNDPAANPSLNLEALTNLRNAWPVFNSAEIDEEWAGIIDVTPDSNPVIDKIEEIPGLTVATGFSGHGFGTGPAAGQLAADLVLGTVPIIDPSPYRFGRL</sequence>
<comment type="similarity">
    <text evidence="1">Belongs to the DadA oxidoreductase family.</text>
</comment>
<evidence type="ECO:0000313" key="5">
    <source>
        <dbReference type="Proteomes" id="UP001209713"/>
    </source>
</evidence>
<dbReference type="InterPro" id="IPR036188">
    <property type="entry name" value="FAD/NAD-bd_sf"/>
</dbReference>
<dbReference type="Proteomes" id="UP001209713">
    <property type="component" value="Unassembled WGS sequence"/>
</dbReference>
<evidence type="ECO:0000256" key="1">
    <source>
        <dbReference type="ARBA" id="ARBA00009410"/>
    </source>
</evidence>
<dbReference type="PANTHER" id="PTHR13847:SF280">
    <property type="entry name" value="D-AMINO ACID DEHYDROGENASE"/>
    <property type="match status" value="1"/>
</dbReference>
<keyword evidence="2" id="KW-0560">Oxidoreductase</keyword>
<evidence type="ECO:0000259" key="3">
    <source>
        <dbReference type="Pfam" id="PF01266"/>
    </source>
</evidence>
<proteinExistence type="inferred from homology"/>
<dbReference type="InterPro" id="IPR006076">
    <property type="entry name" value="FAD-dep_OxRdtase"/>
</dbReference>
<evidence type="ECO:0000313" key="4">
    <source>
        <dbReference type="EMBL" id="MCV2401913.1"/>
    </source>
</evidence>
<feature type="domain" description="FAD dependent oxidoreductase" evidence="3">
    <location>
        <begin position="20"/>
        <end position="412"/>
    </location>
</feature>
<dbReference type="EMBL" id="JAOVZB010000001">
    <property type="protein sequence ID" value="MCV2401913.1"/>
    <property type="molecule type" value="Genomic_DNA"/>
</dbReference>
<organism evidence="4 5">
    <name type="scientific">Marinomonas sargassi</name>
    <dbReference type="NCBI Taxonomy" id="2984494"/>
    <lineage>
        <taxon>Bacteria</taxon>
        <taxon>Pseudomonadati</taxon>
        <taxon>Pseudomonadota</taxon>
        <taxon>Gammaproteobacteria</taxon>
        <taxon>Oceanospirillales</taxon>
        <taxon>Oceanospirillaceae</taxon>
        <taxon>Marinomonas</taxon>
    </lineage>
</organism>
<dbReference type="RefSeq" id="WP_263529283.1">
    <property type="nucleotide sequence ID" value="NZ_JAOVZB010000001.1"/>
</dbReference>
<accession>A0ABT2YPV2</accession>
<comment type="caution">
    <text evidence="4">The sequence shown here is derived from an EMBL/GenBank/DDBJ whole genome shotgun (WGS) entry which is preliminary data.</text>
</comment>
<dbReference type="Pfam" id="PF01266">
    <property type="entry name" value="DAO"/>
    <property type="match status" value="1"/>
</dbReference>
<evidence type="ECO:0000256" key="2">
    <source>
        <dbReference type="ARBA" id="ARBA00023002"/>
    </source>
</evidence>
<dbReference type="Gene3D" id="3.30.9.10">
    <property type="entry name" value="D-Amino Acid Oxidase, subunit A, domain 2"/>
    <property type="match status" value="2"/>
</dbReference>
<dbReference type="SUPFAM" id="SSF51905">
    <property type="entry name" value="FAD/NAD(P)-binding domain"/>
    <property type="match status" value="1"/>
</dbReference>
<keyword evidence="5" id="KW-1185">Reference proteome</keyword>
<dbReference type="PANTHER" id="PTHR13847">
    <property type="entry name" value="SARCOSINE DEHYDROGENASE-RELATED"/>
    <property type="match status" value="1"/>
</dbReference>
<dbReference type="Gene3D" id="3.50.50.60">
    <property type="entry name" value="FAD/NAD(P)-binding domain"/>
    <property type="match status" value="2"/>
</dbReference>
<reference evidence="4 5" key="1">
    <citation type="submission" date="2022-10" db="EMBL/GenBank/DDBJ databases">
        <title>Marinomonas transparenta sp. nov. and Marinomonas sargassi sp. nov., isolated from marine alga (Sargassum natans (L.) Gaillon).</title>
        <authorList>
            <person name="Wang Y."/>
        </authorList>
    </citation>
    <scope>NUCLEOTIDE SEQUENCE [LARGE SCALE GENOMIC DNA]</scope>
    <source>
        <strain evidence="4 5">C2222</strain>
    </source>
</reference>
<protein>
    <submittedName>
        <fullName evidence="4">FAD-binding oxidoreductase</fullName>
    </submittedName>
</protein>